<name>A0A6H5FZW8_9HEMI</name>
<dbReference type="InterPro" id="IPR012337">
    <property type="entry name" value="RNaseH-like_sf"/>
</dbReference>
<keyword evidence="4" id="KW-1185">Reference proteome</keyword>
<dbReference type="SUPFAM" id="SSF53098">
    <property type="entry name" value="Ribonuclease H-like"/>
    <property type="match status" value="1"/>
</dbReference>
<dbReference type="PROSITE" id="PS50994">
    <property type="entry name" value="INTEGRASE"/>
    <property type="match status" value="1"/>
</dbReference>
<dbReference type="InterPro" id="IPR050951">
    <property type="entry name" value="Retrovirus_Pol_polyprotein"/>
</dbReference>
<organism evidence="2 4">
    <name type="scientific">Nesidiocoris tenuis</name>
    <dbReference type="NCBI Taxonomy" id="355587"/>
    <lineage>
        <taxon>Eukaryota</taxon>
        <taxon>Metazoa</taxon>
        <taxon>Ecdysozoa</taxon>
        <taxon>Arthropoda</taxon>
        <taxon>Hexapoda</taxon>
        <taxon>Insecta</taxon>
        <taxon>Pterygota</taxon>
        <taxon>Neoptera</taxon>
        <taxon>Paraneoptera</taxon>
        <taxon>Hemiptera</taxon>
        <taxon>Heteroptera</taxon>
        <taxon>Panheteroptera</taxon>
        <taxon>Cimicomorpha</taxon>
        <taxon>Miridae</taxon>
        <taxon>Dicyphina</taxon>
        <taxon>Nesidiocoris</taxon>
    </lineage>
</organism>
<dbReference type="EMBL" id="CADCXU010002659">
    <property type="protein sequence ID" value="CAA9994822.1"/>
    <property type="molecule type" value="Genomic_DNA"/>
</dbReference>
<accession>A0A6H5FZW8</accession>
<evidence type="ECO:0000313" key="2">
    <source>
        <dbReference type="EMBL" id="CAA9994822.1"/>
    </source>
</evidence>
<dbReference type="EMBL" id="CADCXU010020221">
    <property type="protein sequence ID" value="CAB0008185.1"/>
    <property type="molecule type" value="Genomic_DNA"/>
</dbReference>
<dbReference type="Pfam" id="PF00665">
    <property type="entry name" value="rve"/>
    <property type="match status" value="1"/>
</dbReference>
<dbReference type="GO" id="GO:0015074">
    <property type="term" value="P:DNA integration"/>
    <property type="evidence" value="ECO:0007669"/>
    <property type="project" value="InterPro"/>
</dbReference>
<dbReference type="Proteomes" id="UP000479000">
    <property type="component" value="Unassembled WGS sequence"/>
</dbReference>
<evidence type="ECO:0000313" key="3">
    <source>
        <dbReference type="EMBL" id="CAB0008185.1"/>
    </source>
</evidence>
<protein>
    <recommendedName>
        <fullName evidence="1">Integrase catalytic domain-containing protein</fullName>
    </recommendedName>
</protein>
<dbReference type="Gene3D" id="3.30.420.10">
    <property type="entry name" value="Ribonuclease H-like superfamily/Ribonuclease H"/>
    <property type="match status" value="1"/>
</dbReference>
<reference evidence="2 4" key="1">
    <citation type="submission" date="2020-02" db="EMBL/GenBank/DDBJ databases">
        <authorList>
            <person name="Ferguson B K."/>
        </authorList>
    </citation>
    <scope>NUCLEOTIDE SEQUENCE [LARGE SCALE GENOMIC DNA]</scope>
</reference>
<feature type="domain" description="Integrase catalytic" evidence="1">
    <location>
        <begin position="43"/>
        <end position="154"/>
    </location>
</feature>
<sequence length="326" mass="37536">MNFAELKSRTSVRKASPNWMRFGRKVPPENTGKLRQPMLASVIPDRPWSKIGIDILEFKGNPYLVAIDYYSKWVEFDRLKSKSAQEVILWCQKVFARFGYPKEIVSDNNPFGSQQFRSYLAENDILLITSSPHYSQGHALAETGVKIVENILKKCESTNQNPFVLLMHYRNAPIPSLGFSPSQLMLGRWIRDNLTVNDKLLSIKAPNKKKVLEKIRASQESQKKYYDRGAKPLSELNPDDPVLYRYQKKWKMGTTVKKAGTPRSWCIVDGNGNQYRRNRRDLISLKPGVPRLVVKEETPPTPEIRYTLRNRTIMRKSFPSNDGSAE</sequence>
<gene>
    <name evidence="3" type="ORF">NTEN_LOCUS13431</name>
    <name evidence="2" type="ORF">NTEN_LOCUS1638</name>
</gene>
<dbReference type="PANTHER" id="PTHR37984:SF7">
    <property type="entry name" value="INTEGRASE CATALYTIC DOMAIN-CONTAINING PROTEIN"/>
    <property type="match status" value="1"/>
</dbReference>
<dbReference type="AlphaFoldDB" id="A0A6H5FZW8"/>
<evidence type="ECO:0000259" key="1">
    <source>
        <dbReference type="PROSITE" id="PS50994"/>
    </source>
</evidence>
<dbReference type="GO" id="GO:0003676">
    <property type="term" value="F:nucleic acid binding"/>
    <property type="evidence" value="ECO:0007669"/>
    <property type="project" value="InterPro"/>
</dbReference>
<dbReference type="PANTHER" id="PTHR37984">
    <property type="entry name" value="PROTEIN CBG26694"/>
    <property type="match status" value="1"/>
</dbReference>
<dbReference type="InterPro" id="IPR036397">
    <property type="entry name" value="RNaseH_sf"/>
</dbReference>
<dbReference type="FunFam" id="3.30.420.10:FF:000063">
    <property type="entry name" value="Retrovirus-related Pol polyprotein from transposon 297-like Protein"/>
    <property type="match status" value="1"/>
</dbReference>
<evidence type="ECO:0000313" key="4">
    <source>
        <dbReference type="Proteomes" id="UP000479000"/>
    </source>
</evidence>
<proteinExistence type="predicted"/>
<dbReference type="OrthoDB" id="6618553at2759"/>
<dbReference type="InterPro" id="IPR001584">
    <property type="entry name" value="Integrase_cat-core"/>
</dbReference>